<dbReference type="InterPro" id="IPR047196">
    <property type="entry name" value="YidC_ALB_C"/>
</dbReference>
<evidence type="ECO:0000256" key="8">
    <source>
        <dbReference type="ARBA" id="ARBA00022989"/>
    </source>
</evidence>
<evidence type="ECO:0000256" key="1">
    <source>
        <dbReference type="ARBA" id="ARBA00004429"/>
    </source>
</evidence>
<keyword evidence="5 13" id="KW-1003">Cell membrane</keyword>
<dbReference type="InterPro" id="IPR028053">
    <property type="entry name" value="Membr_insert_YidC_N"/>
</dbReference>
<evidence type="ECO:0000256" key="7">
    <source>
        <dbReference type="ARBA" id="ARBA00022927"/>
    </source>
</evidence>
<keyword evidence="7 13" id="KW-0653">Protein transport</keyword>
<protein>
    <recommendedName>
        <fullName evidence="3 13">Membrane protein insertase YidC</fullName>
    </recommendedName>
    <alternativeName>
        <fullName evidence="12 13">Foldase YidC</fullName>
    </alternativeName>
    <alternativeName>
        <fullName evidence="11 13">Membrane integrase YidC</fullName>
    </alternativeName>
    <alternativeName>
        <fullName evidence="13">Membrane protein YidC</fullName>
    </alternativeName>
</protein>
<comment type="subunit">
    <text evidence="13">Interacts with the Sec translocase complex via SecD. Specifically interacts with transmembrane segments of nascent integral membrane proteins during membrane integration.</text>
</comment>
<dbReference type="InterPro" id="IPR019998">
    <property type="entry name" value="Membr_insert_YidC"/>
</dbReference>
<dbReference type="InterPro" id="IPR038221">
    <property type="entry name" value="YidC_periplasmic_sf"/>
</dbReference>
<dbReference type="EMBL" id="DSVI01000006">
    <property type="protein sequence ID" value="HGT47426.1"/>
    <property type="molecule type" value="Genomic_DNA"/>
</dbReference>
<comment type="caution">
    <text evidence="16">The sequence shown here is derived from an EMBL/GenBank/DDBJ whole genome shotgun (WGS) entry which is preliminary data.</text>
</comment>
<dbReference type="PANTHER" id="PTHR12428">
    <property type="entry name" value="OXA1"/>
    <property type="match status" value="1"/>
</dbReference>
<dbReference type="GO" id="GO:0015031">
    <property type="term" value="P:protein transport"/>
    <property type="evidence" value="ECO:0007669"/>
    <property type="project" value="UniProtKB-KW"/>
</dbReference>
<dbReference type="Gene3D" id="2.70.98.90">
    <property type="match status" value="1"/>
</dbReference>
<sequence>MDRQTTLAFILIGIVLMVWLYITAPSPTEVQPQKKSTDTTSIVEKEIDSEKPVVKSVEKTDSTVLKVLPETTTAKESYVIVETKLGRYELSTKGGNFNKVFLKKFNNWYSPHKKGDEENFNNHVQLINYSKGGSYDFSLVTEDGVALNSSELFFDYTGSYSNKLKDNDSIFVDFTLRLKNGKSIVKRYLFHSDSYEIENEIVFNGFNDYVSNNSFDIVWNNGIRFVEHNSVDEANYSNASAYSGGEQVIIDASSIGEKITKDFRGRVDWVAVRNKYFASVILPENPDKVEGAYLEGVRYAVGKDGVKEIYEARLTLPFKNQIEEKHQFSIYIGPVDYKQLEALGRNLIALVDFGSFFGLKFIVRPIAEYILLPLFQFLHMFIPNYGFVIIIFSLIIKIAVYPLTKQSYQSMKKMQALQPKIAELKEKYKDDPQKLNSETMKLYSTYGINPAGGCLPILLQMPIFIALWGMFQSVIELRQQPFVWWIKDLSTPDVIYDLGFKLPLFGVQQISGLALLMGITTFFQQKMTMKDPSQKMLVYLMPVMLTILFMTFPSGLNLYYFMFNVFSIAQQYYINKAGKDVELVPVANPNKKKGFMARLMEAAEQQAKQQPKKKK</sequence>
<dbReference type="GO" id="GO:0032977">
    <property type="term" value="F:membrane insertase activity"/>
    <property type="evidence" value="ECO:0007669"/>
    <property type="project" value="InterPro"/>
</dbReference>
<dbReference type="CDD" id="cd19961">
    <property type="entry name" value="EcYidC-like_peri"/>
    <property type="match status" value="1"/>
</dbReference>
<dbReference type="AlphaFoldDB" id="A0A832G6I9"/>
<evidence type="ECO:0000256" key="9">
    <source>
        <dbReference type="ARBA" id="ARBA00023136"/>
    </source>
</evidence>
<feature type="transmembrane region" description="Helical" evidence="13">
    <location>
        <begin position="536"/>
        <end position="552"/>
    </location>
</feature>
<dbReference type="Pfam" id="PF02096">
    <property type="entry name" value="60KD_IMP"/>
    <property type="match status" value="1"/>
</dbReference>
<dbReference type="NCBIfam" id="TIGR03592">
    <property type="entry name" value="yidC_oxa1_cterm"/>
    <property type="match status" value="1"/>
</dbReference>
<dbReference type="NCBIfam" id="TIGR03593">
    <property type="entry name" value="yidC_nterm"/>
    <property type="match status" value="1"/>
</dbReference>
<comment type="similarity">
    <text evidence="2 13">Belongs to the OXA1/ALB3/YidC family. Type 1 subfamily.</text>
</comment>
<gene>
    <name evidence="13" type="primary">yidC</name>
    <name evidence="16" type="ORF">ENS56_05295</name>
</gene>
<dbReference type="InterPro" id="IPR028055">
    <property type="entry name" value="YidC/Oxa/ALB_C"/>
</dbReference>
<feature type="transmembrane region" description="Helical" evidence="13">
    <location>
        <begin position="6"/>
        <end position="24"/>
    </location>
</feature>
<evidence type="ECO:0000256" key="4">
    <source>
        <dbReference type="ARBA" id="ARBA00022448"/>
    </source>
</evidence>
<dbReference type="PRINTS" id="PR00701">
    <property type="entry name" value="60KDINNERMP"/>
</dbReference>
<feature type="transmembrane region" description="Helical" evidence="13">
    <location>
        <begin position="450"/>
        <end position="471"/>
    </location>
</feature>
<evidence type="ECO:0000256" key="5">
    <source>
        <dbReference type="ARBA" id="ARBA00022475"/>
    </source>
</evidence>
<evidence type="ECO:0000256" key="13">
    <source>
        <dbReference type="HAMAP-Rule" id="MF_01810"/>
    </source>
</evidence>
<dbReference type="HAMAP" id="MF_01810">
    <property type="entry name" value="YidC_type1"/>
    <property type="match status" value="1"/>
</dbReference>
<name>A0A832G6I9_9BACT</name>
<dbReference type="GO" id="GO:0051205">
    <property type="term" value="P:protein insertion into membrane"/>
    <property type="evidence" value="ECO:0007669"/>
    <property type="project" value="TreeGrafter"/>
</dbReference>
<feature type="domain" description="Membrane insertase YidC N-terminal" evidence="15">
    <location>
        <begin position="81"/>
        <end position="367"/>
    </location>
</feature>
<dbReference type="Pfam" id="PF14849">
    <property type="entry name" value="YidC_periplas"/>
    <property type="match status" value="1"/>
</dbReference>
<comment type="subcellular location">
    <subcellularLocation>
        <location evidence="1">Cell inner membrane</location>
        <topology evidence="1">Multi-pass membrane protein</topology>
    </subcellularLocation>
    <subcellularLocation>
        <location evidence="13">Cell membrane</location>
        <topology evidence="13">Multi-pass membrane protein</topology>
    </subcellularLocation>
</comment>
<keyword evidence="10 13" id="KW-0143">Chaperone</keyword>
<dbReference type="CDD" id="cd20070">
    <property type="entry name" value="5TM_YidC_Alb3"/>
    <property type="match status" value="1"/>
</dbReference>
<evidence type="ECO:0000259" key="15">
    <source>
        <dbReference type="Pfam" id="PF14849"/>
    </source>
</evidence>
<dbReference type="PANTHER" id="PTHR12428:SF65">
    <property type="entry name" value="CYTOCHROME C OXIDASE ASSEMBLY PROTEIN COX18, MITOCHONDRIAL"/>
    <property type="match status" value="1"/>
</dbReference>
<proteinExistence type="inferred from homology"/>
<evidence type="ECO:0000313" key="16">
    <source>
        <dbReference type="EMBL" id="HGT47426.1"/>
    </source>
</evidence>
<evidence type="ECO:0000256" key="10">
    <source>
        <dbReference type="ARBA" id="ARBA00023186"/>
    </source>
</evidence>
<evidence type="ECO:0000256" key="2">
    <source>
        <dbReference type="ARBA" id="ARBA00010527"/>
    </source>
</evidence>
<feature type="transmembrane region" description="Helical" evidence="13">
    <location>
        <begin position="502"/>
        <end position="524"/>
    </location>
</feature>
<keyword evidence="9 13" id="KW-0472">Membrane</keyword>
<evidence type="ECO:0000256" key="12">
    <source>
        <dbReference type="ARBA" id="ARBA00033342"/>
    </source>
</evidence>
<evidence type="ECO:0000259" key="14">
    <source>
        <dbReference type="Pfam" id="PF02096"/>
    </source>
</evidence>
<dbReference type="GO" id="GO:0005886">
    <property type="term" value="C:plasma membrane"/>
    <property type="evidence" value="ECO:0007669"/>
    <property type="project" value="UniProtKB-SubCell"/>
</dbReference>
<feature type="transmembrane region" description="Helical" evidence="13">
    <location>
        <begin position="387"/>
        <end position="404"/>
    </location>
</feature>
<keyword evidence="4 13" id="KW-0813">Transport</keyword>
<dbReference type="PRINTS" id="PR01900">
    <property type="entry name" value="YIDCPROTEIN"/>
</dbReference>
<organism evidence="16">
    <name type="scientific">Ignavibacterium album</name>
    <dbReference type="NCBI Taxonomy" id="591197"/>
    <lineage>
        <taxon>Bacteria</taxon>
        <taxon>Pseudomonadati</taxon>
        <taxon>Ignavibacteriota</taxon>
        <taxon>Ignavibacteria</taxon>
        <taxon>Ignavibacteriales</taxon>
        <taxon>Ignavibacteriaceae</taxon>
        <taxon>Ignavibacterium</taxon>
    </lineage>
</organism>
<evidence type="ECO:0000256" key="3">
    <source>
        <dbReference type="ARBA" id="ARBA00015325"/>
    </source>
</evidence>
<comment type="function">
    <text evidence="13">Required for the insertion and/or proper folding and/or complex formation of integral membrane proteins into the membrane. Involved in integration of membrane proteins that insert both dependently and independently of the Sec translocase complex, as well as at least some lipoproteins. Aids folding of multispanning membrane proteins.</text>
</comment>
<accession>A0A832G6I9</accession>
<reference evidence="16" key="1">
    <citation type="journal article" date="2020" name="mSystems">
        <title>Genome- and Community-Level Interaction Insights into Carbon Utilization and Element Cycling Functions of Hydrothermarchaeota in Hydrothermal Sediment.</title>
        <authorList>
            <person name="Zhou Z."/>
            <person name="Liu Y."/>
            <person name="Xu W."/>
            <person name="Pan J."/>
            <person name="Luo Z.H."/>
            <person name="Li M."/>
        </authorList>
    </citation>
    <scope>NUCLEOTIDE SEQUENCE [LARGE SCALE GENOMIC DNA]</scope>
    <source>
        <strain evidence="16">SpSt-500</strain>
    </source>
</reference>
<evidence type="ECO:0000256" key="11">
    <source>
        <dbReference type="ARBA" id="ARBA00033245"/>
    </source>
</evidence>
<dbReference type="InterPro" id="IPR001708">
    <property type="entry name" value="YidC/ALB3/OXA1/COX18"/>
</dbReference>
<feature type="domain" description="Membrane insertase YidC/Oxa/ALB C-terminal" evidence="14">
    <location>
        <begin position="385"/>
        <end position="576"/>
    </location>
</feature>
<keyword evidence="8 13" id="KW-1133">Transmembrane helix</keyword>
<evidence type="ECO:0000256" key="6">
    <source>
        <dbReference type="ARBA" id="ARBA00022692"/>
    </source>
</evidence>
<keyword evidence="6 13" id="KW-0812">Transmembrane</keyword>